<dbReference type="NCBIfam" id="TIGR02246">
    <property type="entry name" value="SgcJ/EcaC family oxidoreductase"/>
    <property type="match status" value="1"/>
</dbReference>
<proteinExistence type="predicted"/>
<dbReference type="SUPFAM" id="SSF54427">
    <property type="entry name" value="NTF2-like"/>
    <property type="match status" value="1"/>
</dbReference>
<dbReference type="RefSeq" id="WP_203357109.1">
    <property type="nucleotide sequence ID" value="NZ_CP069127.1"/>
</dbReference>
<protein>
    <submittedName>
        <fullName evidence="2">SgcJ/EcaC family oxidoreductase</fullName>
    </submittedName>
</protein>
<dbReference type="Proteomes" id="UP000596248">
    <property type="component" value="Chromosome"/>
</dbReference>
<reference evidence="2 3" key="1">
    <citation type="submission" date="2021-01" db="EMBL/GenBank/DDBJ databases">
        <title>Identification of strong promoters based on the transcriptome of Brevibacillus choshinensis.</title>
        <authorList>
            <person name="Yao D."/>
            <person name="Zhang K."/>
            <person name="Wu J."/>
        </authorList>
    </citation>
    <scope>NUCLEOTIDE SEQUENCE [LARGE SCALE GENOMIC DNA]</scope>
    <source>
        <strain evidence="2 3">HPD31-SP3</strain>
    </source>
</reference>
<evidence type="ECO:0000313" key="3">
    <source>
        <dbReference type="Proteomes" id="UP000596248"/>
    </source>
</evidence>
<dbReference type="Gene3D" id="3.10.450.50">
    <property type="match status" value="1"/>
</dbReference>
<dbReference type="InterPro" id="IPR032710">
    <property type="entry name" value="NTF2-like_dom_sf"/>
</dbReference>
<evidence type="ECO:0000313" key="2">
    <source>
        <dbReference type="EMBL" id="QRG70135.1"/>
    </source>
</evidence>
<name>A0ABX7FWY2_BRECH</name>
<sequence>MEASTLGHDSSSPEEIEVRSLYAGLIKGWNERNAKGMAEPFAADGSLVGFDGSQIAGRVQIEEHLTPIFASHPTAPYVTIVRSVRMMGTDAAVLQAIAGMVPPGKGDIEPGLNAVQTLVAEKQAGAWQVVHFQTTPAQFHGRPELVEEMTTELRALL</sequence>
<dbReference type="EMBL" id="CP069127">
    <property type="protein sequence ID" value="QRG70135.1"/>
    <property type="molecule type" value="Genomic_DNA"/>
</dbReference>
<evidence type="ECO:0000259" key="1">
    <source>
        <dbReference type="Pfam" id="PF13474"/>
    </source>
</evidence>
<dbReference type="InterPro" id="IPR011944">
    <property type="entry name" value="Steroid_delta5-4_isomerase"/>
</dbReference>
<organism evidence="2 3">
    <name type="scientific">Brevibacillus choshinensis</name>
    <dbReference type="NCBI Taxonomy" id="54911"/>
    <lineage>
        <taxon>Bacteria</taxon>
        <taxon>Bacillati</taxon>
        <taxon>Bacillota</taxon>
        <taxon>Bacilli</taxon>
        <taxon>Bacillales</taxon>
        <taxon>Paenibacillaceae</taxon>
        <taxon>Brevibacillus</taxon>
    </lineage>
</organism>
<keyword evidence="3" id="KW-1185">Reference proteome</keyword>
<dbReference type="InterPro" id="IPR037401">
    <property type="entry name" value="SnoaL-like"/>
</dbReference>
<dbReference type="Pfam" id="PF13474">
    <property type="entry name" value="SnoaL_3"/>
    <property type="match status" value="1"/>
</dbReference>
<feature type="domain" description="SnoaL-like" evidence="1">
    <location>
        <begin position="18"/>
        <end position="133"/>
    </location>
</feature>
<accession>A0ABX7FWY2</accession>
<gene>
    <name evidence="2" type="ORF">JNE38_14050</name>
</gene>